<dbReference type="PANTHER" id="PTHR42987">
    <property type="entry name" value="PEPTIDASE S49"/>
    <property type="match status" value="1"/>
</dbReference>
<evidence type="ECO:0000313" key="6">
    <source>
        <dbReference type="EMBL" id="ABO08685.1"/>
    </source>
</evidence>
<dbReference type="AlphaFoldDB" id="A3MVL8"/>
<dbReference type="InterPro" id="IPR001907">
    <property type="entry name" value="ClpP"/>
</dbReference>
<dbReference type="Pfam" id="PF01343">
    <property type="entry name" value="Peptidase_S49"/>
    <property type="match status" value="2"/>
</dbReference>
<evidence type="ECO:0000313" key="7">
    <source>
        <dbReference type="Proteomes" id="UP000001431"/>
    </source>
</evidence>
<evidence type="ECO:0000256" key="4">
    <source>
        <dbReference type="ARBA" id="ARBA00022825"/>
    </source>
</evidence>
<evidence type="ECO:0000256" key="1">
    <source>
        <dbReference type="ARBA" id="ARBA00008683"/>
    </source>
</evidence>
<accession>A3MVL8</accession>
<dbReference type="CDD" id="cd07023">
    <property type="entry name" value="S49_Sppa_N_C"/>
    <property type="match status" value="1"/>
</dbReference>
<keyword evidence="3" id="KW-0378">Hydrolase</keyword>
<dbReference type="GO" id="GO:0004252">
    <property type="term" value="F:serine-type endopeptidase activity"/>
    <property type="evidence" value="ECO:0007669"/>
    <property type="project" value="InterPro"/>
</dbReference>
<dbReference type="SUPFAM" id="SSF52317">
    <property type="entry name" value="Class I glutamine amidotransferase-like"/>
    <property type="match status" value="1"/>
</dbReference>
<dbReference type="Proteomes" id="UP000001431">
    <property type="component" value="Chromosome"/>
</dbReference>
<proteinExistence type="inferred from homology"/>
<dbReference type="STRING" id="410359.Pcal_1261"/>
<dbReference type="GeneID" id="4908223"/>
<dbReference type="PRINTS" id="PR00127">
    <property type="entry name" value="CLPPROTEASEP"/>
</dbReference>
<keyword evidence="2" id="KW-0645">Protease</keyword>
<dbReference type="InterPro" id="IPR029045">
    <property type="entry name" value="ClpP/crotonase-like_dom_sf"/>
</dbReference>
<dbReference type="GO" id="GO:0006508">
    <property type="term" value="P:proteolysis"/>
    <property type="evidence" value="ECO:0007669"/>
    <property type="project" value="UniProtKB-KW"/>
</dbReference>
<name>A3MVL8_PYRCJ</name>
<evidence type="ECO:0000256" key="3">
    <source>
        <dbReference type="ARBA" id="ARBA00022801"/>
    </source>
</evidence>
<feature type="domain" description="Peptidase S49" evidence="5">
    <location>
        <begin position="93"/>
        <end position="134"/>
    </location>
</feature>
<keyword evidence="7" id="KW-1185">Reference proteome</keyword>
<comment type="similarity">
    <text evidence="1">Belongs to the peptidase S49 family.</text>
</comment>
<dbReference type="InterPro" id="IPR002142">
    <property type="entry name" value="Peptidase_S49"/>
</dbReference>
<dbReference type="Gene3D" id="3.90.226.10">
    <property type="entry name" value="2-enoyl-CoA Hydratase, Chain A, domain 1"/>
    <property type="match status" value="1"/>
</dbReference>
<dbReference type="OrthoDB" id="27099at2157"/>
<dbReference type="InterPro" id="IPR047272">
    <property type="entry name" value="S49_SppA_C"/>
</dbReference>
<dbReference type="EMBL" id="CP000561">
    <property type="protein sequence ID" value="ABO08685.1"/>
    <property type="molecule type" value="Genomic_DNA"/>
</dbReference>
<feature type="domain" description="Peptidase S49" evidence="5">
    <location>
        <begin position="166"/>
        <end position="230"/>
    </location>
</feature>
<evidence type="ECO:0000256" key="2">
    <source>
        <dbReference type="ARBA" id="ARBA00022670"/>
    </source>
</evidence>
<dbReference type="GO" id="GO:0004176">
    <property type="term" value="F:ATP-dependent peptidase activity"/>
    <property type="evidence" value="ECO:0007669"/>
    <property type="project" value="InterPro"/>
</dbReference>
<dbReference type="eggNOG" id="arCOG01311">
    <property type="taxonomic scope" value="Archaea"/>
</dbReference>
<protein>
    <submittedName>
        <fullName evidence="6">Peptidase S49</fullName>
    </submittedName>
</protein>
<dbReference type="SUPFAM" id="SSF52096">
    <property type="entry name" value="ClpP/crotonase"/>
    <property type="match status" value="1"/>
</dbReference>
<reference evidence="6" key="1">
    <citation type="submission" date="2007-02" db="EMBL/GenBank/DDBJ databases">
        <title>Complete sequence of Pyrobaculum calidifontis JCM 11548.</title>
        <authorList>
            <consortium name="US DOE Joint Genome Institute"/>
            <person name="Copeland A."/>
            <person name="Lucas S."/>
            <person name="Lapidus A."/>
            <person name="Barry K."/>
            <person name="Glavina del Rio T."/>
            <person name="Dalin E."/>
            <person name="Tice H."/>
            <person name="Pitluck S."/>
            <person name="Chain P."/>
            <person name="Malfatti S."/>
            <person name="Shin M."/>
            <person name="Vergez L."/>
            <person name="Schmutz J."/>
            <person name="Larimer F."/>
            <person name="Land M."/>
            <person name="Hauser L."/>
            <person name="Kyrpides N."/>
            <person name="Mikhailova N."/>
            <person name="Cozen A.E."/>
            <person name="Fitz-Gibbon S.T."/>
            <person name="House C.H."/>
            <person name="Saltikov C."/>
            <person name="Lowe T.M."/>
            <person name="Richardson P."/>
        </authorList>
    </citation>
    <scope>NUCLEOTIDE SEQUENCE [LARGE SCALE GENOMIC DNA]</scope>
    <source>
        <strain evidence="6">JCM 11548</strain>
    </source>
</reference>
<evidence type="ECO:0000259" key="5">
    <source>
        <dbReference type="Pfam" id="PF01343"/>
    </source>
</evidence>
<dbReference type="HOGENOM" id="CLU_445943_0_0_2"/>
<gene>
    <name evidence="6" type="ordered locus">Pcal_1261</name>
</gene>
<dbReference type="InterPro" id="IPR029062">
    <property type="entry name" value="Class_I_gatase-like"/>
</dbReference>
<organism evidence="6 7">
    <name type="scientific">Pyrobaculum calidifontis (strain DSM 21063 / JCM 11548 / VA1)</name>
    <dbReference type="NCBI Taxonomy" id="410359"/>
    <lineage>
        <taxon>Archaea</taxon>
        <taxon>Thermoproteota</taxon>
        <taxon>Thermoprotei</taxon>
        <taxon>Thermoproteales</taxon>
        <taxon>Thermoproteaceae</taxon>
        <taxon>Pyrobaculum</taxon>
    </lineage>
</organism>
<dbReference type="KEGG" id="pcl:Pcal_1261"/>
<sequence length="522" mass="55806">MRGWIAIAVIPAIAVAAILAYLALHPPAPAPPPKIVVATLDFVIQSPDAGALAQRLVELSQRGDVAGVVLVINSPGGTVSDTEALYATLRGLGKPKYAVVYGLAASGAYYVAAAADKIYATPSSWVGSIGVIAVIWPDEYLYDAPDYVYTTGPLKYYGMDLTSFYNAVEEVRNNFVKAVAEGRRGRLRVNATELETAALYTASQALEMGLVDKIGGVPDAVRDMAQELGLREYQVEYLKPLNATQGPASQRASLSALLNSTPLPIFYMWPPALQIDIRQQQASLPAVSEVPAGRRYVVLDAAHSNVVPKGFLEVLRAELAKRGYALVAAATEDRLAALLSNATALVVANPATPFSPTAVKAVLNATKRGVKVAYFYDVRASGIVTIGGTAYIAPYGAVAAPDTLPMYFNMSGLRAVYNYTTGATAFDQNWQIVAVEARGNWTLLSGAARLVLFSPSAVATSAPHRLEAWAYAFGYGWGNYTIAAQVGNFLFVGAVRSFTPYFIQLGDNHKFFSNVVDWLTSQ</sequence>
<dbReference type="RefSeq" id="WP_011849943.1">
    <property type="nucleotide sequence ID" value="NC_009073.1"/>
</dbReference>
<dbReference type="PANTHER" id="PTHR42987:SF4">
    <property type="entry name" value="PROTEASE SOHB-RELATED"/>
    <property type="match status" value="1"/>
</dbReference>
<keyword evidence="4" id="KW-0720">Serine protease</keyword>